<feature type="transmembrane region" description="Helical" evidence="8">
    <location>
        <begin position="73"/>
        <end position="91"/>
    </location>
</feature>
<evidence type="ECO:0000256" key="6">
    <source>
        <dbReference type="ARBA" id="ARBA00022989"/>
    </source>
</evidence>
<evidence type="ECO:0000256" key="5">
    <source>
        <dbReference type="ARBA" id="ARBA00022692"/>
    </source>
</evidence>
<comment type="caution">
    <text evidence="9">The sequence shown here is derived from an EMBL/GenBank/DDBJ whole genome shotgun (WGS) entry which is preliminary data.</text>
</comment>
<dbReference type="AlphaFoldDB" id="A0A495VPE6"/>
<keyword evidence="10" id="KW-1185">Reference proteome</keyword>
<sequence>MDTETYLIIAAVFLAAGVVKGISGLGLPTISMALLSLLMAPAQAAMLMVLPSFATNIAQCFGPHWRRLARNFWPLWTCLALLTLYSPLASIETAGSRATAILAVVLIAYGIWGLWKPSLPEIRAEVRSTAALVGSLSGLVAAATGVFVMPLVPYLQSLRLAKDEFIQGLGISFMIATVALSIRLGTANAEELLANLPGCATALVAAFLGLWMGGRLRGRLNPTQFQRALYGVFVALGSIMLSRAL</sequence>
<dbReference type="Pfam" id="PF01925">
    <property type="entry name" value="TauE"/>
    <property type="match status" value="1"/>
</dbReference>
<feature type="transmembrane region" description="Helical" evidence="8">
    <location>
        <begin position="34"/>
        <end position="53"/>
    </location>
</feature>
<evidence type="ECO:0000256" key="2">
    <source>
        <dbReference type="ARBA" id="ARBA00009142"/>
    </source>
</evidence>
<dbReference type="InterPro" id="IPR002781">
    <property type="entry name" value="TM_pro_TauE-like"/>
</dbReference>
<accession>A0A495VPE6</accession>
<keyword evidence="5 8" id="KW-0812">Transmembrane</keyword>
<dbReference type="PANTHER" id="PTHR30269">
    <property type="entry name" value="TRANSMEMBRANE PROTEIN YFCA"/>
    <property type="match status" value="1"/>
</dbReference>
<dbReference type="EMBL" id="RBXP01000016">
    <property type="protein sequence ID" value="RKT51271.1"/>
    <property type="molecule type" value="Genomic_DNA"/>
</dbReference>
<keyword evidence="6 8" id="KW-1133">Transmembrane helix</keyword>
<protein>
    <recommendedName>
        <fullName evidence="8">Probable membrane transporter protein</fullName>
    </recommendedName>
</protein>
<feature type="transmembrane region" description="Helical" evidence="8">
    <location>
        <begin position="192"/>
        <end position="213"/>
    </location>
</feature>
<keyword evidence="4 8" id="KW-1003">Cell membrane</keyword>
<evidence type="ECO:0000313" key="10">
    <source>
        <dbReference type="Proteomes" id="UP000270626"/>
    </source>
</evidence>
<comment type="subcellular location">
    <subcellularLocation>
        <location evidence="1 8">Cell membrane</location>
        <topology evidence="1 8">Multi-pass membrane protein</topology>
    </subcellularLocation>
</comment>
<feature type="transmembrane region" description="Helical" evidence="8">
    <location>
        <begin position="165"/>
        <end position="186"/>
    </location>
</feature>
<feature type="transmembrane region" description="Helical" evidence="8">
    <location>
        <begin position="98"/>
        <end position="115"/>
    </location>
</feature>
<dbReference type="Proteomes" id="UP000270626">
    <property type="component" value="Unassembled WGS sequence"/>
</dbReference>
<dbReference type="InterPro" id="IPR052017">
    <property type="entry name" value="TSUP"/>
</dbReference>
<evidence type="ECO:0000256" key="7">
    <source>
        <dbReference type="ARBA" id="ARBA00023136"/>
    </source>
</evidence>
<dbReference type="GO" id="GO:0005886">
    <property type="term" value="C:plasma membrane"/>
    <property type="evidence" value="ECO:0007669"/>
    <property type="project" value="UniProtKB-SubCell"/>
</dbReference>
<proteinExistence type="inferred from homology"/>
<dbReference type="RefSeq" id="WP_121458788.1">
    <property type="nucleotide sequence ID" value="NZ_RBXP01000016.1"/>
</dbReference>
<feature type="transmembrane region" description="Helical" evidence="8">
    <location>
        <begin position="225"/>
        <end position="244"/>
    </location>
</feature>
<feature type="transmembrane region" description="Helical" evidence="8">
    <location>
        <begin position="130"/>
        <end position="153"/>
    </location>
</feature>
<keyword evidence="7 8" id="KW-0472">Membrane</keyword>
<feature type="transmembrane region" description="Helical" evidence="8">
    <location>
        <begin position="6"/>
        <end position="27"/>
    </location>
</feature>
<keyword evidence="3" id="KW-0813">Transport</keyword>
<evidence type="ECO:0000256" key="1">
    <source>
        <dbReference type="ARBA" id="ARBA00004651"/>
    </source>
</evidence>
<comment type="similarity">
    <text evidence="2 8">Belongs to the 4-toluene sulfonate uptake permease (TSUP) (TC 2.A.102) family.</text>
</comment>
<gene>
    <name evidence="9" type="ORF">DFR40_2485</name>
</gene>
<evidence type="ECO:0000256" key="8">
    <source>
        <dbReference type="RuleBase" id="RU363041"/>
    </source>
</evidence>
<reference evidence="9 10" key="1">
    <citation type="submission" date="2018-10" db="EMBL/GenBank/DDBJ databases">
        <title>Genomic Encyclopedia of Type Strains, Phase IV (KMG-IV): sequencing the most valuable type-strain genomes for metagenomic binning, comparative biology and taxonomic classification.</title>
        <authorList>
            <person name="Goeker M."/>
        </authorList>
    </citation>
    <scope>NUCLEOTIDE SEQUENCE [LARGE SCALE GENOMIC DNA]</scope>
    <source>
        <strain evidence="9 10">DSM 23841</strain>
    </source>
</reference>
<evidence type="ECO:0000256" key="4">
    <source>
        <dbReference type="ARBA" id="ARBA00022475"/>
    </source>
</evidence>
<organism evidence="9 10">
    <name type="scientific">Azonexus fungiphilus</name>
    <dbReference type="NCBI Taxonomy" id="146940"/>
    <lineage>
        <taxon>Bacteria</taxon>
        <taxon>Pseudomonadati</taxon>
        <taxon>Pseudomonadota</taxon>
        <taxon>Betaproteobacteria</taxon>
        <taxon>Rhodocyclales</taxon>
        <taxon>Azonexaceae</taxon>
        <taxon>Azonexus</taxon>
    </lineage>
</organism>
<dbReference type="OrthoDB" id="9800873at2"/>
<dbReference type="PANTHER" id="PTHR30269:SF32">
    <property type="entry name" value="MEMBRANE TRANSPORTER PROTEIN-RELATED"/>
    <property type="match status" value="1"/>
</dbReference>
<evidence type="ECO:0000256" key="3">
    <source>
        <dbReference type="ARBA" id="ARBA00022448"/>
    </source>
</evidence>
<evidence type="ECO:0000313" key="9">
    <source>
        <dbReference type="EMBL" id="RKT51271.1"/>
    </source>
</evidence>
<name>A0A495VPE6_9RHOO</name>